<dbReference type="EMBL" id="CAJOBD010010921">
    <property type="protein sequence ID" value="CAF4160070.1"/>
    <property type="molecule type" value="Genomic_DNA"/>
</dbReference>
<evidence type="ECO:0000313" key="2">
    <source>
        <dbReference type="EMBL" id="CAF1240859.1"/>
    </source>
</evidence>
<protein>
    <submittedName>
        <fullName evidence="3">Uncharacterized protein</fullName>
    </submittedName>
</protein>
<evidence type="ECO:0000313" key="7">
    <source>
        <dbReference type="EMBL" id="CAF4042238.1"/>
    </source>
</evidence>
<dbReference type="Proteomes" id="UP000663836">
    <property type="component" value="Unassembled WGS sequence"/>
</dbReference>
<dbReference type="Proteomes" id="UP000663864">
    <property type="component" value="Unassembled WGS sequence"/>
</dbReference>
<gene>
    <name evidence="7" type="ORF">FNK824_LOCUS28243</name>
    <name evidence="8" type="ORF">JBS370_LOCUS34451</name>
    <name evidence="5" type="ORF">JXQ802_LOCUS45217</name>
    <name evidence="6" type="ORF">OTI717_LOCUS31105</name>
    <name evidence="1" type="ORF">PYM288_LOCUS13755</name>
    <name evidence="2" type="ORF">RFH988_LOCUS26660</name>
    <name evidence="3" type="ORF">SEV965_LOCUS23920</name>
    <name evidence="4" type="ORF">ZHD862_LOCUS29663</name>
</gene>
<dbReference type="EMBL" id="CAJNOT010002653">
    <property type="protein sequence ID" value="CAF1333640.1"/>
    <property type="molecule type" value="Genomic_DNA"/>
</dbReference>
<dbReference type="Proteomes" id="UP000663823">
    <property type="component" value="Unassembled WGS sequence"/>
</dbReference>
<dbReference type="Proteomes" id="UP000663854">
    <property type="component" value="Unassembled WGS sequence"/>
</dbReference>
<dbReference type="Proteomes" id="UP000663889">
    <property type="component" value="Unassembled WGS sequence"/>
</dbReference>
<dbReference type="OrthoDB" id="6041438at2759"/>
<dbReference type="EMBL" id="CAJNOU010001809">
    <property type="protein sequence ID" value="CAF1254745.1"/>
    <property type="molecule type" value="Genomic_DNA"/>
</dbReference>
<evidence type="ECO:0000313" key="1">
    <source>
        <dbReference type="EMBL" id="CAF0983758.1"/>
    </source>
</evidence>
<dbReference type="AlphaFoldDB" id="A0A815AAE2"/>
<organism evidence="3 10">
    <name type="scientific">Rotaria sordida</name>
    <dbReference type="NCBI Taxonomy" id="392033"/>
    <lineage>
        <taxon>Eukaryota</taxon>
        <taxon>Metazoa</taxon>
        <taxon>Spiralia</taxon>
        <taxon>Gnathifera</taxon>
        <taxon>Rotifera</taxon>
        <taxon>Eurotatoria</taxon>
        <taxon>Bdelloidea</taxon>
        <taxon>Philodinida</taxon>
        <taxon>Philodinidae</taxon>
        <taxon>Rotaria</taxon>
    </lineage>
</organism>
<sequence>MENNNSPFGKIGVDGYCGPTSGPNCPTCRQYGGEQSKYNDKGRLAKQGETGLFYCGTKSVEQLTDEGTYKYIECGPYNGPNCISCAKLLH</sequence>
<dbReference type="EMBL" id="CAJOAX010008706">
    <property type="protein sequence ID" value="CAF4040505.1"/>
    <property type="molecule type" value="Genomic_DNA"/>
</dbReference>
<dbReference type="EMBL" id="CAJOBE010007652">
    <property type="protein sequence ID" value="CAF4042238.1"/>
    <property type="molecule type" value="Genomic_DNA"/>
</dbReference>
<dbReference type="Proteomes" id="UP000663870">
    <property type="component" value="Unassembled WGS sequence"/>
</dbReference>
<keyword evidence="9" id="KW-1185">Reference proteome</keyword>
<evidence type="ECO:0000313" key="6">
    <source>
        <dbReference type="EMBL" id="CAF4040505.1"/>
    </source>
</evidence>
<name>A0A815AAE2_9BILA</name>
<dbReference type="EMBL" id="CAJNOL010003693">
    <property type="protein sequence ID" value="CAF1571166.1"/>
    <property type="molecule type" value="Genomic_DNA"/>
</dbReference>
<dbReference type="Proteomes" id="UP000663882">
    <property type="component" value="Unassembled WGS sequence"/>
</dbReference>
<reference evidence="3" key="1">
    <citation type="submission" date="2021-02" db="EMBL/GenBank/DDBJ databases">
        <authorList>
            <person name="Nowell W R."/>
        </authorList>
    </citation>
    <scope>NUCLEOTIDE SEQUENCE</scope>
</reference>
<evidence type="ECO:0000313" key="10">
    <source>
        <dbReference type="Proteomes" id="UP000663889"/>
    </source>
</evidence>
<proteinExistence type="predicted"/>
<evidence type="ECO:0000313" key="3">
    <source>
        <dbReference type="EMBL" id="CAF1254745.1"/>
    </source>
</evidence>
<dbReference type="Proteomes" id="UP000663874">
    <property type="component" value="Unassembled WGS sequence"/>
</dbReference>
<evidence type="ECO:0000313" key="4">
    <source>
        <dbReference type="EMBL" id="CAF1333640.1"/>
    </source>
</evidence>
<dbReference type="EMBL" id="CAJNOH010000284">
    <property type="protein sequence ID" value="CAF0983758.1"/>
    <property type="molecule type" value="Genomic_DNA"/>
</dbReference>
<evidence type="ECO:0000313" key="5">
    <source>
        <dbReference type="EMBL" id="CAF1571166.1"/>
    </source>
</evidence>
<dbReference type="EMBL" id="CAJNOO010002149">
    <property type="protein sequence ID" value="CAF1240859.1"/>
    <property type="molecule type" value="Genomic_DNA"/>
</dbReference>
<accession>A0A815AAE2</accession>
<comment type="caution">
    <text evidence="3">The sequence shown here is derived from an EMBL/GenBank/DDBJ whole genome shotgun (WGS) entry which is preliminary data.</text>
</comment>
<evidence type="ECO:0000313" key="8">
    <source>
        <dbReference type="EMBL" id="CAF4160070.1"/>
    </source>
</evidence>
<evidence type="ECO:0000313" key="9">
    <source>
        <dbReference type="Proteomes" id="UP000663870"/>
    </source>
</evidence>